<dbReference type="PANTHER" id="PTHR37739:SF8">
    <property type="entry name" value="KINESIN-LIKE PROTEIN KIN-12D"/>
    <property type="match status" value="1"/>
</dbReference>
<evidence type="ECO:0000256" key="11">
    <source>
        <dbReference type="SAM" id="Coils"/>
    </source>
</evidence>
<dbReference type="InterPro" id="IPR019821">
    <property type="entry name" value="Kinesin_motor_CS"/>
</dbReference>
<gene>
    <name evidence="13" type="ORF">scyTo_0003620</name>
</gene>
<dbReference type="GO" id="GO:0005829">
    <property type="term" value="C:cytosol"/>
    <property type="evidence" value="ECO:0007669"/>
    <property type="project" value="UniProtKB-ARBA"/>
</dbReference>
<dbReference type="InterPro" id="IPR027417">
    <property type="entry name" value="P-loop_NTPase"/>
</dbReference>
<evidence type="ECO:0000256" key="4">
    <source>
        <dbReference type="ARBA" id="ARBA00022741"/>
    </source>
</evidence>
<dbReference type="GO" id="GO:0003777">
    <property type="term" value="F:microtubule motor activity"/>
    <property type="evidence" value="ECO:0007669"/>
    <property type="project" value="InterPro"/>
</dbReference>
<evidence type="ECO:0000256" key="7">
    <source>
        <dbReference type="ARBA" id="ARBA00023175"/>
    </source>
</evidence>
<keyword evidence="7 10" id="KW-0505">Motor protein</keyword>
<evidence type="ECO:0000256" key="10">
    <source>
        <dbReference type="PROSITE-ProRule" id="PRU00283"/>
    </source>
</evidence>
<dbReference type="InterPro" id="IPR031794">
    <property type="entry name" value="HMMR_C"/>
</dbReference>
<keyword evidence="14" id="KW-1185">Reference proteome</keyword>
<feature type="coiled-coil region" evidence="11">
    <location>
        <begin position="1188"/>
        <end position="1268"/>
    </location>
</feature>
<dbReference type="CDD" id="cd01373">
    <property type="entry name" value="KISc_KLP2_like"/>
    <property type="match status" value="1"/>
</dbReference>
<dbReference type="GO" id="GO:0008017">
    <property type="term" value="F:microtubule binding"/>
    <property type="evidence" value="ECO:0007669"/>
    <property type="project" value="InterPro"/>
</dbReference>
<feature type="coiled-coil region" evidence="11">
    <location>
        <begin position="433"/>
        <end position="460"/>
    </location>
</feature>
<dbReference type="OrthoDB" id="3176171at2759"/>
<reference evidence="13 14" key="1">
    <citation type="journal article" date="2018" name="Nat. Ecol. Evol.">
        <title>Shark genomes provide insights into elasmobranch evolution and the origin of vertebrates.</title>
        <authorList>
            <person name="Hara Y"/>
            <person name="Yamaguchi K"/>
            <person name="Onimaru K"/>
            <person name="Kadota M"/>
            <person name="Koyanagi M"/>
            <person name="Keeley SD"/>
            <person name="Tatsumi K"/>
            <person name="Tanaka K"/>
            <person name="Motone F"/>
            <person name="Kageyama Y"/>
            <person name="Nozu R"/>
            <person name="Adachi N"/>
            <person name="Nishimura O"/>
            <person name="Nakagawa R"/>
            <person name="Tanegashima C"/>
            <person name="Kiyatake I"/>
            <person name="Matsumoto R"/>
            <person name="Murakumo K"/>
            <person name="Nishida K"/>
            <person name="Terakita A"/>
            <person name="Kuratani S"/>
            <person name="Sato K"/>
            <person name="Hyodo S Kuraku.S."/>
        </authorList>
    </citation>
    <scope>NUCLEOTIDE SEQUENCE [LARGE SCALE GENOMIC DNA]</scope>
</reference>
<dbReference type="GO" id="GO:0000278">
    <property type="term" value="P:mitotic cell cycle"/>
    <property type="evidence" value="ECO:0007669"/>
    <property type="project" value="UniProtKB-ARBA"/>
</dbReference>
<dbReference type="Pfam" id="PF15908">
    <property type="entry name" value="HMMR_C"/>
    <property type="match status" value="1"/>
</dbReference>
<dbReference type="Proteomes" id="UP000288216">
    <property type="component" value="Unassembled WGS sequence"/>
</dbReference>
<dbReference type="InterPro" id="IPR044986">
    <property type="entry name" value="KIF15/KIN-12"/>
</dbReference>
<feature type="coiled-coil region" evidence="11">
    <location>
        <begin position="1318"/>
        <end position="1389"/>
    </location>
</feature>
<dbReference type="GO" id="GO:0005819">
    <property type="term" value="C:spindle"/>
    <property type="evidence" value="ECO:0007669"/>
    <property type="project" value="UniProtKB-SubCell"/>
</dbReference>
<dbReference type="PANTHER" id="PTHR37739">
    <property type="entry name" value="KINESIN-LIKE PROTEIN KIN-12D"/>
    <property type="match status" value="1"/>
</dbReference>
<evidence type="ECO:0000256" key="2">
    <source>
        <dbReference type="ARBA" id="ARBA00022490"/>
    </source>
</evidence>
<organism evidence="13 14">
    <name type="scientific">Scyliorhinus torazame</name>
    <name type="common">Cloudy catshark</name>
    <name type="synonym">Catulus torazame</name>
    <dbReference type="NCBI Taxonomy" id="75743"/>
    <lineage>
        <taxon>Eukaryota</taxon>
        <taxon>Metazoa</taxon>
        <taxon>Chordata</taxon>
        <taxon>Craniata</taxon>
        <taxon>Vertebrata</taxon>
        <taxon>Chondrichthyes</taxon>
        <taxon>Elasmobranchii</taxon>
        <taxon>Galeomorphii</taxon>
        <taxon>Galeoidea</taxon>
        <taxon>Carcharhiniformes</taxon>
        <taxon>Scyliorhinidae</taxon>
        <taxon>Scyliorhinus</taxon>
    </lineage>
</organism>
<dbReference type="STRING" id="75743.A0A401PN40"/>
<keyword evidence="2" id="KW-0963">Cytoplasm</keyword>
<evidence type="ECO:0000259" key="12">
    <source>
        <dbReference type="PROSITE" id="PS50067"/>
    </source>
</evidence>
<dbReference type="GO" id="GO:0005874">
    <property type="term" value="C:microtubule"/>
    <property type="evidence" value="ECO:0007669"/>
    <property type="project" value="UniProtKB-KW"/>
</dbReference>
<dbReference type="SUPFAM" id="SSF52540">
    <property type="entry name" value="P-loop containing nucleoside triphosphate hydrolases"/>
    <property type="match status" value="1"/>
</dbReference>
<evidence type="ECO:0000256" key="8">
    <source>
        <dbReference type="ARBA" id="ARBA00023212"/>
    </source>
</evidence>
<dbReference type="FunFam" id="3.40.850.10:FF:000034">
    <property type="entry name" value="Kinesin family member 15"/>
    <property type="match status" value="1"/>
</dbReference>
<keyword evidence="4 10" id="KW-0547">Nucleotide-binding</keyword>
<feature type="coiled-coil region" evidence="11">
    <location>
        <begin position="963"/>
        <end position="990"/>
    </location>
</feature>
<evidence type="ECO:0000313" key="14">
    <source>
        <dbReference type="Proteomes" id="UP000288216"/>
    </source>
</evidence>
<dbReference type="InterPro" id="IPR001752">
    <property type="entry name" value="Kinesin_motor_dom"/>
</dbReference>
<dbReference type="PROSITE" id="PS00411">
    <property type="entry name" value="KINESIN_MOTOR_1"/>
    <property type="match status" value="1"/>
</dbReference>
<feature type="binding site" evidence="10">
    <location>
        <begin position="108"/>
        <end position="115"/>
    </location>
    <ligand>
        <name>ATP</name>
        <dbReference type="ChEBI" id="CHEBI:30616"/>
    </ligand>
</feature>
<feature type="coiled-coil region" evidence="11">
    <location>
        <begin position="1047"/>
        <end position="1134"/>
    </location>
</feature>
<feature type="coiled-coil region" evidence="11">
    <location>
        <begin position="589"/>
        <end position="651"/>
    </location>
</feature>
<evidence type="ECO:0000256" key="3">
    <source>
        <dbReference type="ARBA" id="ARBA00022701"/>
    </source>
</evidence>
<feature type="coiled-coil region" evidence="11">
    <location>
        <begin position="720"/>
        <end position="828"/>
    </location>
</feature>
<sequence length="1416" mass="161593">MSPAGKGDVMDLPSVQSASAEGDSIKVYVRVRPPAKSTELFTDGDQGLCLAVTSPNTICLSSKPEPKIFTYDHVADVDTTQEAVFSAVARGIIESCMNGYNGTIFAYGQTGSGKTFTMLGPSDDSDNFTHNLRGVIPRSFEYLFYLINGEKEKAGEGKNFLCKCSFIEIYNEQIFDLLDAASTGLFLRENIKTGVFVEGVVEQVVTSAAEAYQVLSMGWRNRSVASTSMNRESSRSHAVFTVTIQSKENINNLVNIRTSQLNLVDLAGSERQKDTHAEGLRLKEASSINRSLSCLGHVIMGLVDLANGKNRHICYRDSKLTFLLRDSLGGNAKTYIIANVHPGSRCFGETLSTLQFARRAKLIKNKAIVNEDTQGNVHQLQAEIKKLKEQLSELSKGYISQEVEANRDAVSVDGNEVDGNEWKNRFLEAMLLWENSESQNQNLKENIGQLKDVCAKKEKILQSNKMIVKFRETSIARLEKYLKESQGNLPPDEKDAEIVELREEIQTLKKQIEQDPRVASYAMENRALREENKYLNSLESVKHAKEITLHMAAELERAFLEASTSDKNTGGQTWYLSPVKVENVSAVSQERLKARLLQAQSDLSSVKQDYEEFQELTKKKQMELDLEVHTLQKANQHLENILETTKALTRQEVSQLNKMHAETIKNMTTPTKPVYNLRSRIILHMSPEGTPGACAEMEPGTQESDIMNEPLPPEMNEQACDAIAEELRMVQEQLSNLQTKLDDAESKNVKLQQNINKLEHHSTQMNELITSERNDRSKDQQELIMKNKCFEKELQDYQNKNDILQSEVNDLRVVLHSADKELTNVKEEYITYKIKQDAEHCQLSEQFINVQLQLDKIRLEHEEVLEEKRSLQDSCDNLQEVVEFKAYETGQLRESLEQMKEHSEVLRTKISSLLELLETEKERNEKLTSQLQQDIENNSKELLMALDEKDLLKKQSSELLLKSEQQAMELKNMEQNLADAKRTVIDLAKKNAADQEVVTVLMNQIQEMRSSCNQKTEAVSVLTQELEDIKLRYSAAVATKEESKIFIERKEKEIMDMREAVERKENSCNVQMEMLCEDLNNATQQLGQLTEDSRKQAAILQIMQEEEEKNAATIKELQDHLKAKDVEIQATKNEQKLRQIESFGDNSAWSQSPRTPSTFQTNPVRFFELQQKELDDQRASEATLRVLVNEMELERAAKNEQILQLKMQLCESKNLRLEMDALERHCRRLESSVEKGQKSSYTTEQQHLNEIEKKLIEEKKTKDVAIKQLATVEAELTEKRTTLEAIQSSIKVFNEEAERTRSLEAEAFNDKEEFRSALQSAGEEKEKLTWEVETLREQVASLTEENGKLVGHQNLHQKIQHLVKVKKENVRLLEEVNLLKLENMKLKELKKPDLNKFTLLDTSDCVLREQDENIQQ</sequence>
<comment type="subcellular location">
    <subcellularLocation>
        <location evidence="1">Cytoplasm</location>
        <location evidence="1">Cytoskeleton</location>
        <location evidence="1">Spindle</location>
    </subcellularLocation>
</comment>
<evidence type="ECO:0000256" key="1">
    <source>
        <dbReference type="ARBA" id="ARBA00004186"/>
    </source>
</evidence>
<feature type="coiled-coil region" evidence="11">
    <location>
        <begin position="910"/>
        <end position="937"/>
    </location>
</feature>
<evidence type="ECO:0000256" key="6">
    <source>
        <dbReference type="ARBA" id="ARBA00023054"/>
    </source>
</evidence>
<dbReference type="InterPro" id="IPR036961">
    <property type="entry name" value="Kinesin_motor_dom_sf"/>
</dbReference>
<keyword evidence="6 11" id="KW-0175">Coiled coil</keyword>
<dbReference type="SMART" id="SM00129">
    <property type="entry name" value="KISc"/>
    <property type="match status" value="1"/>
</dbReference>
<evidence type="ECO:0000256" key="9">
    <source>
        <dbReference type="ARBA" id="ARBA00034488"/>
    </source>
</evidence>
<evidence type="ECO:0000313" key="13">
    <source>
        <dbReference type="EMBL" id="GCB74529.1"/>
    </source>
</evidence>
<dbReference type="GO" id="GO:0005524">
    <property type="term" value="F:ATP binding"/>
    <property type="evidence" value="ECO:0007669"/>
    <property type="project" value="UniProtKB-UniRule"/>
</dbReference>
<name>A0A401PN40_SCYTO</name>
<dbReference type="Gene3D" id="3.40.850.10">
    <property type="entry name" value="Kinesin motor domain"/>
    <property type="match status" value="1"/>
</dbReference>
<protein>
    <recommendedName>
        <fullName evidence="12">Kinesin motor domain-containing protein</fullName>
    </recommendedName>
</protein>
<keyword evidence="8" id="KW-0206">Cytoskeleton</keyword>
<dbReference type="GO" id="GO:0007018">
    <property type="term" value="P:microtubule-based movement"/>
    <property type="evidence" value="ECO:0007669"/>
    <property type="project" value="InterPro"/>
</dbReference>
<keyword evidence="5 10" id="KW-0067">ATP-binding</keyword>
<feature type="domain" description="Kinesin motor" evidence="12">
    <location>
        <begin position="24"/>
        <end position="363"/>
    </location>
</feature>
<feature type="coiled-coil region" evidence="11">
    <location>
        <begin position="854"/>
        <end position="881"/>
    </location>
</feature>
<accession>A0A401PN40</accession>
<dbReference type="PROSITE" id="PS50067">
    <property type="entry name" value="KINESIN_MOTOR_2"/>
    <property type="match status" value="1"/>
</dbReference>
<keyword evidence="3" id="KW-0493">Microtubule</keyword>
<feature type="coiled-coil region" evidence="11">
    <location>
        <begin position="370"/>
        <end position="404"/>
    </location>
</feature>
<comment type="caution">
    <text evidence="13">The sequence shown here is derived from an EMBL/GenBank/DDBJ whole genome shotgun (WGS) entry which is preliminary data.</text>
</comment>
<proteinExistence type="inferred from homology"/>
<dbReference type="EMBL" id="BFAA01001005">
    <property type="protein sequence ID" value="GCB74529.1"/>
    <property type="molecule type" value="Genomic_DNA"/>
</dbReference>
<dbReference type="OMA" id="THIIACI"/>
<dbReference type="PRINTS" id="PR00380">
    <property type="entry name" value="KINESINHEAVY"/>
</dbReference>
<dbReference type="Pfam" id="PF00225">
    <property type="entry name" value="Kinesin"/>
    <property type="match status" value="1"/>
</dbReference>
<evidence type="ECO:0000256" key="5">
    <source>
        <dbReference type="ARBA" id="ARBA00022840"/>
    </source>
</evidence>
<comment type="similarity">
    <text evidence="9">Belongs to the TRAFAC class myosin-kinesin ATPase superfamily. Kinesin family. KIN-12 subfamily.</text>
</comment>
<dbReference type="GO" id="GO:0005813">
    <property type="term" value="C:centrosome"/>
    <property type="evidence" value="ECO:0007669"/>
    <property type="project" value="UniProtKB-ARBA"/>
</dbReference>